<keyword evidence="2" id="KW-0732">Signal</keyword>
<dbReference type="RefSeq" id="WP_382258418.1">
    <property type="nucleotide sequence ID" value="NZ_JBHTBX010000009.1"/>
</dbReference>
<dbReference type="Pfam" id="PF00753">
    <property type="entry name" value="Lactamase_B"/>
    <property type="match status" value="1"/>
</dbReference>
<proteinExistence type="inferred from homology"/>
<reference evidence="5" key="1">
    <citation type="journal article" date="2019" name="Int. J. Syst. Evol. Microbiol.">
        <title>The Global Catalogue of Microorganisms (GCM) 10K type strain sequencing project: providing services to taxonomists for standard genome sequencing and annotation.</title>
        <authorList>
            <consortium name="The Broad Institute Genomics Platform"/>
            <consortium name="The Broad Institute Genome Sequencing Center for Infectious Disease"/>
            <person name="Wu L."/>
            <person name="Ma J."/>
        </authorList>
    </citation>
    <scope>NUCLEOTIDE SEQUENCE [LARGE SCALE GENOMIC DNA]</scope>
    <source>
        <strain evidence="5">CCUG 54518</strain>
    </source>
</reference>
<comment type="similarity">
    <text evidence="1">Belongs to the metallo-beta-lactamase superfamily. Class-B beta-lactamase family.</text>
</comment>
<dbReference type="InterPro" id="IPR001279">
    <property type="entry name" value="Metallo-B-lactamas"/>
</dbReference>
<feature type="signal peptide" evidence="2">
    <location>
        <begin position="1"/>
        <end position="28"/>
    </location>
</feature>
<evidence type="ECO:0000256" key="1">
    <source>
        <dbReference type="ARBA" id="ARBA00005250"/>
    </source>
</evidence>
<dbReference type="PANTHER" id="PTHR42951">
    <property type="entry name" value="METALLO-BETA-LACTAMASE DOMAIN-CONTAINING"/>
    <property type="match status" value="1"/>
</dbReference>
<dbReference type="SUPFAM" id="SSF56281">
    <property type="entry name" value="Metallo-hydrolase/oxidoreductase"/>
    <property type="match status" value="1"/>
</dbReference>
<dbReference type="InterPro" id="IPR036866">
    <property type="entry name" value="RibonucZ/Hydroxyglut_hydro"/>
</dbReference>
<dbReference type="Proteomes" id="UP001596495">
    <property type="component" value="Unassembled WGS sequence"/>
</dbReference>
<sequence length="314" mass="34053">MPLKIRARRARAATMAALLLTLSSFVHAIEVRFEAVAPGLYAFIGEKSGRTYENEGLNANIGLVVTADGALLIDSGASFQGARKIHESVKQVTKQPVKWVINTGGQDHRWLGNAYFIGQGAEVIAHANAKADLQKRGGDHIAALKPELKEKLDGTVPTLPTRWLSGNDETLNLGGTSVQVIHRGGAHTPGDVMVWVPQQRVVFSGDVVYVDRMLGVIPVSHTGRWLENFAALEALQPARIVPGHGQVCDLPLAQAQTRDYLKTLRTHMKQAVDAGQDISAAIKAFDAKPWMGLLNAAELHPGNASRTYLELERE</sequence>
<keyword evidence="5" id="KW-1185">Reference proteome</keyword>
<evidence type="ECO:0000256" key="2">
    <source>
        <dbReference type="SAM" id="SignalP"/>
    </source>
</evidence>
<organism evidence="4 5">
    <name type="scientific">Hydrogenophaga bisanensis</name>
    <dbReference type="NCBI Taxonomy" id="439611"/>
    <lineage>
        <taxon>Bacteria</taxon>
        <taxon>Pseudomonadati</taxon>
        <taxon>Pseudomonadota</taxon>
        <taxon>Betaproteobacteria</taxon>
        <taxon>Burkholderiales</taxon>
        <taxon>Comamonadaceae</taxon>
        <taxon>Hydrogenophaga</taxon>
    </lineage>
</organism>
<dbReference type="InterPro" id="IPR050855">
    <property type="entry name" value="NDM-1-like"/>
</dbReference>
<dbReference type="PANTHER" id="PTHR42951:SF4">
    <property type="entry name" value="ACYL-COENZYME A THIOESTERASE MBLAC2"/>
    <property type="match status" value="1"/>
</dbReference>
<dbReference type="SMART" id="SM00849">
    <property type="entry name" value="Lactamase_B"/>
    <property type="match status" value="1"/>
</dbReference>
<protein>
    <submittedName>
        <fullName evidence="4">MBL fold metallo-hydrolase</fullName>
    </submittedName>
</protein>
<dbReference type="Gene3D" id="3.60.15.10">
    <property type="entry name" value="Ribonuclease Z/Hydroxyacylglutathione hydrolase-like"/>
    <property type="match status" value="1"/>
</dbReference>
<accession>A0ABW2RBY1</accession>
<gene>
    <name evidence="4" type="ORF">ACFQNJ_13610</name>
</gene>
<dbReference type="EMBL" id="JBHTBX010000009">
    <property type="protein sequence ID" value="MFC7435546.1"/>
    <property type="molecule type" value="Genomic_DNA"/>
</dbReference>
<feature type="domain" description="Metallo-beta-lactamase" evidence="3">
    <location>
        <begin position="58"/>
        <end position="244"/>
    </location>
</feature>
<feature type="chain" id="PRO_5045693293" evidence="2">
    <location>
        <begin position="29"/>
        <end position="314"/>
    </location>
</feature>
<dbReference type="CDD" id="cd16282">
    <property type="entry name" value="metallo-hydrolase-like_MBL-fold"/>
    <property type="match status" value="1"/>
</dbReference>
<comment type="caution">
    <text evidence="4">The sequence shown here is derived from an EMBL/GenBank/DDBJ whole genome shotgun (WGS) entry which is preliminary data.</text>
</comment>
<evidence type="ECO:0000313" key="4">
    <source>
        <dbReference type="EMBL" id="MFC7435546.1"/>
    </source>
</evidence>
<name>A0ABW2RBY1_9BURK</name>
<evidence type="ECO:0000313" key="5">
    <source>
        <dbReference type="Proteomes" id="UP001596495"/>
    </source>
</evidence>
<evidence type="ECO:0000259" key="3">
    <source>
        <dbReference type="SMART" id="SM00849"/>
    </source>
</evidence>